<name>A0A0F9B2P5_9ZZZZ</name>
<dbReference type="GO" id="GO:0000049">
    <property type="term" value="F:tRNA binding"/>
    <property type="evidence" value="ECO:0007669"/>
    <property type="project" value="InterPro"/>
</dbReference>
<dbReference type="Gene3D" id="3.30.930.10">
    <property type="entry name" value="Bira Bifunctional Protein, Domain 2"/>
    <property type="match status" value="1"/>
</dbReference>
<feature type="domain" description="Phenylalanyl-tRNA synthetase" evidence="6">
    <location>
        <begin position="223"/>
        <end position="283"/>
    </location>
</feature>
<keyword evidence="4" id="KW-0648">Protein biosynthesis</keyword>
<evidence type="ECO:0000256" key="4">
    <source>
        <dbReference type="ARBA" id="ARBA00022917"/>
    </source>
</evidence>
<dbReference type="GO" id="GO:0043039">
    <property type="term" value="P:tRNA aminoacylation"/>
    <property type="evidence" value="ECO:0007669"/>
    <property type="project" value="InterPro"/>
</dbReference>
<evidence type="ECO:0000256" key="2">
    <source>
        <dbReference type="ARBA" id="ARBA00022741"/>
    </source>
</evidence>
<organism evidence="7">
    <name type="scientific">marine sediment metagenome</name>
    <dbReference type="NCBI Taxonomy" id="412755"/>
    <lineage>
        <taxon>unclassified sequences</taxon>
        <taxon>metagenomes</taxon>
        <taxon>ecological metagenomes</taxon>
    </lineage>
</organism>
<evidence type="ECO:0000256" key="1">
    <source>
        <dbReference type="ARBA" id="ARBA00022598"/>
    </source>
</evidence>
<sequence length="380" mass="44276">YVSIFPELHNKYQNYHNLIVDLTNDDIILTNWTVVLDPQNNLIANLESQYFIYDVDPYEAVSKGKVKQIYATINETNELVYYLTEDLNDPVNGWDNYDTLIMKIGFLNPDVLRYLNVSFYYDSGEQYIGSTLVTLDMIDYESGAVYIKLPDSNNYGQFKVQNNASVVFTPIFYNHTDFQGFFYTNGYPTIQMVEWKDKDVEDGYLNIDLDSRIISESQTVYIFNEMMEFLYEITDVDIRTESFNYGDTIIESAFYNFDALFQPQDHPAREMQDTFYLNQPKKAKLPEDDRVQVFKDTHENVLNMNNSDLLFLKYNATLDKSIGITIEDMVLQKGSYIPNYLTDQPDVPFAEISLLGVNNDGNSYTSYHLYPNRNRALNLL</sequence>
<evidence type="ECO:0000259" key="6">
    <source>
        <dbReference type="Pfam" id="PF01409"/>
    </source>
</evidence>
<evidence type="ECO:0000313" key="7">
    <source>
        <dbReference type="EMBL" id="KKK84859.1"/>
    </source>
</evidence>
<dbReference type="InterPro" id="IPR045864">
    <property type="entry name" value="aa-tRNA-synth_II/BPL/LPL"/>
</dbReference>
<keyword evidence="3" id="KW-0067">ATP-binding</keyword>
<keyword evidence="1" id="KW-0436">Ligase</keyword>
<keyword evidence="5" id="KW-0030">Aminoacyl-tRNA synthetase</keyword>
<dbReference type="AlphaFoldDB" id="A0A0F9B2P5"/>
<evidence type="ECO:0000256" key="5">
    <source>
        <dbReference type="ARBA" id="ARBA00023146"/>
    </source>
</evidence>
<evidence type="ECO:0000256" key="3">
    <source>
        <dbReference type="ARBA" id="ARBA00022840"/>
    </source>
</evidence>
<proteinExistence type="predicted"/>
<gene>
    <name evidence="7" type="ORF">LCGC14_2779110</name>
</gene>
<dbReference type="EMBL" id="LAZR01051574">
    <property type="protein sequence ID" value="KKK84859.1"/>
    <property type="molecule type" value="Genomic_DNA"/>
</dbReference>
<dbReference type="GO" id="GO:0005524">
    <property type="term" value="F:ATP binding"/>
    <property type="evidence" value="ECO:0007669"/>
    <property type="project" value="UniProtKB-KW"/>
</dbReference>
<dbReference type="Pfam" id="PF01409">
    <property type="entry name" value="tRNA-synt_2d"/>
    <property type="match status" value="1"/>
</dbReference>
<dbReference type="InterPro" id="IPR002319">
    <property type="entry name" value="Phenylalanyl-tRNA_Synthase"/>
</dbReference>
<reference evidence="7" key="1">
    <citation type="journal article" date="2015" name="Nature">
        <title>Complex archaea that bridge the gap between prokaryotes and eukaryotes.</title>
        <authorList>
            <person name="Spang A."/>
            <person name="Saw J.H."/>
            <person name="Jorgensen S.L."/>
            <person name="Zaremba-Niedzwiedzka K."/>
            <person name="Martijn J."/>
            <person name="Lind A.E."/>
            <person name="van Eijk R."/>
            <person name="Schleper C."/>
            <person name="Guy L."/>
            <person name="Ettema T.J."/>
        </authorList>
    </citation>
    <scope>NUCLEOTIDE SEQUENCE</scope>
</reference>
<dbReference type="SUPFAM" id="SSF55681">
    <property type="entry name" value="Class II aaRS and biotin synthetases"/>
    <property type="match status" value="1"/>
</dbReference>
<keyword evidence="2" id="KW-0547">Nucleotide-binding</keyword>
<feature type="non-terminal residue" evidence="7">
    <location>
        <position position="1"/>
    </location>
</feature>
<protein>
    <recommendedName>
        <fullName evidence="6">Phenylalanyl-tRNA synthetase domain-containing protein</fullName>
    </recommendedName>
</protein>
<accession>A0A0F9B2P5</accession>
<dbReference type="GO" id="GO:0006412">
    <property type="term" value="P:translation"/>
    <property type="evidence" value="ECO:0007669"/>
    <property type="project" value="UniProtKB-KW"/>
</dbReference>
<dbReference type="GO" id="GO:0004812">
    <property type="term" value="F:aminoacyl-tRNA ligase activity"/>
    <property type="evidence" value="ECO:0007669"/>
    <property type="project" value="UniProtKB-KW"/>
</dbReference>
<comment type="caution">
    <text evidence="7">The sequence shown here is derived from an EMBL/GenBank/DDBJ whole genome shotgun (WGS) entry which is preliminary data.</text>
</comment>